<dbReference type="KEGG" id="parq:DSM112329_01363"/>
<accession>A0AAU7AS56</accession>
<keyword evidence="4 7" id="KW-0808">Transferase</keyword>
<evidence type="ECO:0000256" key="6">
    <source>
        <dbReference type="ARBA" id="ARBA00023315"/>
    </source>
</evidence>
<dbReference type="InterPro" id="IPR004552">
    <property type="entry name" value="AGP_acyltrans"/>
</dbReference>
<dbReference type="PANTHER" id="PTHR10434">
    <property type="entry name" value="1-ACYL-SN-GLYCEROL-3-PHOSPHATE ACYLTRANSFERASE"/>
    <property type="match status" value="1"/>
</dbReference>
<evidence type="ECO:0000256" key="3">
    <source>
        <dbReference type="ARBA" id="ARBA00022516"/>
    </source>
</evidence>
<keyword evidence="10" id="KW-0436">Ligase</keyword>
<dbReference type="Pfam" id="PF01553">
    <property type="entry name" value="Acyltransferase"/>
    <property type="match status" value="1"/>
</dbReference>
<dbReference type="GO" id="GO:0003841">
    <property type="term" value="F:1-acylglycerol-3-phosphate O-acyltransferase activity"/>
    <property type="evidence" value="ECO:0007669"/>
    <property type="project" value="UniProtKB-UniRule"/>
</dbReference>
<dbReference type="SUPFAM" id="SSF69593">
    <property type="entry name" value="Glycerol-3-phosphate (1)-acyltransferase"/>
    <property type="match status" value="1"/>
</dbReference>
<dbReference type="EMBL" id="CP114014">
    <property type="protein sequence ID" value="XAY04529.1"/>
    <property type="molecule type" value="Genomic_DNA"/>
</dbReference>
<dbReference type="CDD" id="cd07989">
    <property type="entry name" value="LPLAT_AGPAT-like"/>
    <property type="match status" value="1"/>
</dbReference>
<evidence type="ECO:0000256" key="7">
    <source>
        <dbReference type="RuleBase" id="RU361267"/>
    </source>
</evidence>
<dbReference type="AlphaFoldDB" id="A0AAU7AS56"/>
<keyword evidence="8" id="KW-0812">Transmembrane</keyword>
<gene>
    <name evidence="10" type="primary">aas</name>
    <name evidence="10" type="ORF">DSM112329_01363</name>
</gene>
<feature type="transmembrane region" description="Helical" evidence="8">
    <location>
        <begin position="7"/>
        <end position="29"/>
    </location>
</feature>
<dbReference type="PANTHER" id="PTHR10434:SF64">
    <property type="entry name" value="1-ACYL-SN-GLYCEROL-3-PHOSPHATE ACYLTRANSFERASE-RELATED"/>
    <property type="match status" value="1"/>
</dbReference>
<keyword evidence="8" id="KW-0472">Membrane</keyword>
<dbReference type="InterPro" id="IPR002123">
    <property type="entry name" value="Plipid/glycerol_acylTrfase"/>
</dbReference>
<evidence type="ECO:0000256" key="8">
    <source>
        <dbReference type="SAM" id="Phobius"/>
    </source>
</evidence>
<comment type="similarity">
    <text evidence="2 7">Belongs to the 1-acyl-sn-glycerol-3-phosphate acyltransferase family.</text>
</comment>
<name>A0AAU7AS56_9ACTN</name>
<keyword evidence="7" id="KW-1208">Phospholipid metabolism</keyword>
<dbReference type="NCBIfam" id="TIGR00530">
    <property type="entry name" value="AGP_acyltrn"/>
    <property type="match status" value="1"/>
</dbReference>
<evidence type="ECO:0000256" key="1">
    <source>
        <dbReference type="ARBA" id="ARBA00005189"/>
    </source>
</evidence>
<dbReference type="RefSeq" id="WP_354701056.1">
    <property type="nucleotide sequence ID" value="NZ_CP114014.1"/>
</dbReference>
<feature type="transmembrane region" description="Helical" evidence="8">
    <location>
        <begin position="41"/>
        <end position="59"/>
    </location>
</feature>
<keyword evidence="6 7" id="KW-0012">Acyltransferase</keyword>
<keyword evidence="5 7" id="KW-0443">Lipid metabolism</keyword>
<keyword evidence="8" id="KW-1133">Transmembrane helix</keyword>
<proteinExistence type="inferred from homology"/>
<evidence type="ECO:0000259" key="9">
    <source>
        <dbReference type="SMART" id="SM00563"/>
    </source>
</evidence>
<evidence type="ECO:0000256" key="5">
    <source>
        <dbReference type="ARBA" id="ARBA00023098"/>
    </source>
</evidence>
<keyword evidence="3 7" id="KW-0444">Lipid biosynthesis</keyword>
<reference evidence="10" key="1">
    <citation type="submission" date="2022-12" db="EMBL/GenBank/DDBJ databases">
        <title>Paraconexibacter alkalitolerans sp. nov. and Baekduia alba sp. nov., isolated from soil and emended description of the genera Paraconexibacter (Chun et al., 2020) and Baekduia (An et al., 2020).</title>
        <authorList>
            <person name="Vieira S."/>
            <person name="Huber K.J."/>
            <person name="Geppert A."/>
            <person name="Wolf J."/>
            <person name="Neumann-Schaal M."/>
            <person name="Muesken M."/>
            <person name="Overmann J."/>
        </authorList>
    </citation>
    <scope>NUCLEOTIDE SEQUENCE</scope>
    <source>
        <strain evidence="10">AEG42_29</strain>
    </source>
</reference>
<organism evidence="10">
    <name type="scientific">Paraconexibacter sp. AEG42_29</name>
    <dbReference type="NCBI Taxonomy" id="2997339"/>
    <lineage>
        <taxon>Bacteria</taxon>
        <taxon>Bacillati</taxon>
        <taxon>Actinomycetota</taxon>
        <taxon>Thermoleophilia</taxon>
        <taxon>Solirubrobacterales</taxon>
        <taxon>Paraconexibacteraceae</taxon>
        <taxon>Paraconexibacter</taxon>
    </lineage>
</organism>
<evidence type="ECO:0000313" key="10">
    <source>
        <dbReference type="EMBL" id="XAY04529.1"/>
    </source>
</evidence>
<dbReference type="GO" id="GO:0016874">
    <property type="term" value="F:ligase activity"/>
    <property type="evidence" value="ECO:0007669"/>
    <property type="project" value="UniProtKB-KW"/>
</dbReference>
<dbReference type="GO" id="GO:0006654">
    <property type="term" value="P:phosphatidic acid biosynthetic process"/>
    <property type="evidence" value="ECO:0007669"/>
    <property type="project" value="TreeGrafter"/>
</dbReference>
<keyword evidence="7" id="KW-0594">Phospholipid biosynthesis</keyword>
<dbReference type="SMART" id="SM00563">
    <property type="entry name" value="PlsC"/>
    <property type="match status" value="1"/>
</dbReference>
<dbReference type="EC" id="2.3.1.51" evidence="7"/>
<comment type="catalytic activity">
    <reaction evidence="7">
        <text>a 1-acyl-sn-glycero-3-phosphate + an acyl-CoA = a 1,2-diacyl-sn-glycero-3-phosphate + CoA</text>
        <dbReference type="Rhea" id="RHEA:19709"/>
        <dbReference type="ChEBI" id="CHEBI:57287"/>
        <dbReference type="ChEBI" id="CHEBI:57970"/>
        <dbReference type="ChEBI" id="CHEBI:58342"/>
        <dbReference type="ChEBI" id="CHEBI:58608"/>
        <dbReference type="EC" id="2.3.1.51"/>
    </reaction>
</comment>
<protein>
    <recommendedName>
        <fullName evidence="7">1-acyl-sn-glycerol-3-phosphate acyltransferase</fullName>
        <ecNumber evidence="7">2.3.1.51</ecNumber>
    </recommendedName>
</protein>
<evidence type="ECO:0000256" key="4">
    <source>
        <dbReference type="ARBA" id="ARBA00022679"/>
    </source>
</evidence>
<feature type="domain" description="Phospholipid/glycerol acyltransferase" evidence="9">
    <location>
        <begin position="75"/>
        <end position="188"/>
    </location>
</feature>
<sequence>MLRVLSYAYWALIAVTCPLFFAGALLIWLVTLPFDRRKVVLHQYSCAWAVFFIVINPMWKVRVTGREHLKWRGPAVLAANHASLIDILVLFQLFRPFKWVSKAENFKLPFIGWNMHLNGYVSLVRGDRESIMKMLEECSVLLKKGSPVLFFPEGTRSKDGNLRPFKDGAFSLARQHEVPLVPIAVHGTGSALPKHGMVLKEHVDAWVQILEPMDPADYASVEELRDVARQRIEDALASRPTA</sequence>
<evidence type="ECO:0000256" key="2">
    <source>
        <dbReference type="ARBA" id="ARBA00008655"/>
    </source>
</evidence>
<comment type="domain">
    <text evidence="7">The HXXXXD motif is essential for acyltransferase activity and may constitute the binding site for the phosphate moiety of the glycerol-3-phosphate.</text>
</comment>
<comment type="pathway">
    <text evidence="1">Lipid metabolism.</text>
</comment>
<dbReference type="GO" id="GO:0016020">
    <property type="term" value="C:membrane"/>
    <property type="evidence" value="ECO:0007669"/>
    <property type="project" value="InterPro"/>
</dbReference>